<dbReference type="Pfam" id="PF01618">
    <property type="entry name" value="MotA_ExbB"/>
    <property type="match status" value="1"/>
</dbReference>
<comment type="similarity">
    <text evidence="6">Belongs to the exbB/tolQ family.</text>
</comment>
<keyword evidence="6" id="KW-0653">Protein transport</keyword>
<dbReference type="PANTHER" id="PTHR30625">
    <property type="entry name" value="PROTEIN TOLQ"/>
    <property type="match status" value="1"/>
</dbReference>
<feature type="transmembrane region" description="Helical" evidence="7">
    <location>
        <begin position="18"/>
        <end position="38"/>
    </location>
</feature>
<evidence type="ECO:0000259" key="8">
    <source>
        <dbReference type="Pfam" id="PF01618"/>
    </source>
</evidence>
<dbReference type="EMBL" id="VHSG01000025">
    <property type="protein sequence ID" value="TQV70189.1"/>
    <property type="molecule type" value="Genomic_DNA"/>
</dbReference>
<evidence type="ECO:0000256" key="6">
    <source>
        <dbReference type="RuleBase" id="RU004057"/>
    </source>
</evidence>
<evidence type="ECO:0000256" key="5">
    <source>
        <dbReference type="ARBA" id="ARBA00023136"/>
    </source>
</evidence>
<comment type="subcellular location">
    <subcellularLocation>
        <location evidence="1">Cell membrane</location>
        <topology evidence="1">Multi-pass membrane protein</topology>
    </subcellularLocation>
    <subcellularLocation>
        <location evidence="6">Membrane</location>
        <topology evidence="6">Multi-pass membrane protein</topology>
    </subcellularLocation>
</comment>
<proteinExistence type="inferred from homology"/>
<reference evidence="9 10" key="1">
    <citation type="submission" date="2019-06" db="EMBL/GenBank/DDBJ databases">
        <title>Whole genome sequence for Cellvibrionaceae sp. R142.</title>
        <authorList>
            <person name="Wang G."/>
        </authorList>
    </citation>
    <scope>NUCLEOTIDE SEQUENCE [LARGE SCALE GENOMIC DNA]</scope>
    <source>
        <strain evidence="9 10">R142</strain>
    </source>
</reference>
<sequence>MTRIIEGFFPWAGTMIDLGGNILVAIVVIAAIIWCFIFERLYYLFYVHPARVDAARRLWLHDCERTHWLTQHWRQLLCARLYRNLMRNIALVKALIKLCPLLGLLGTVMGMLEVFDAVAITGSNNPRATASGVSKATVSTMAGMVVAISGLLVLSLVSRRIETEKGRFNDLFSISITTERKEATAS</sequence>
<organism evidence="9 10">
    <name type="scientific">Exilibacterium tricleocarpae</name>
    <dbReference type="NCBI Taxonomy" id="2591008"/>
    <lineage>
        <taxon>Bacteria</taxon>
        <taxon>Pseudomonadati</taxon>
        <taxon>Pseudomonadota</taxon>
        <taxon>Gammaproteobacteria</taxon>
        <taxon>Cellvibrionales</taxon>
        <taxon>Cellvibrionaceae</taxon>
        <taxon>Exilibacterium</taxon>
    </lineage>
</organism>
<keyword evidence="6" id="KW-0813">Transport</keyword>
<comment type="caution">
    <text evidence="9">The sequence shown here is derived from an EMBL/GenBank/DDBJ whole genome shotgun (WGS) entry which is preliminary data.</text>
</comment>
<dbReference type="Proteomes" id="UP000319732">
    <property type="component" value="Unassembled WGS sequence"/>
</dbReference>
<evidence type="ECO:0000256" key="7">
    <source>
        <dbReference type="SAM" id="Phobius"/>
    </source>
</evidence>
<evidence type="ECO:0000313" key="10">
    <source>
        <dbReference type="Proteomes" id="UP000319732"/>
    </source>
</evidence>
<keyword evidence="10" id="KW-1185">Reference proteome</keyword>
<gene>
    <name evidence="9" type="ORF">FKG94_21990</name>
</gene>
<dbReference type="InterPro" id="IPR050790">
    <property type="entry name" value="ExbB/TolQ_transport"/>
</dbReference>
<dbReference type="AlphaFoldDB" id="A0A545SZ36"/>
<dbReference type="PANTHER" id="PTHR30625:SF18">
    <property type="entry name" value="TONB2 ENERGY TRANSDUCTION SYSTEM INNER MEMBRANE COMPONENT EXBB"/>
    <property type="match status" value="1"/>
</dbReference>
<dbReference type="GO" id="GO:0017038">
    <property type="term" value="P:protein import"/>
    <property type="evidence" value="ECO:0007669"/>
    <property type="project" value="TreeGrafter"/>
</dbReference>
<evidence type="ECO:0000256" key="1">
    <source>
        <dbReference type="ARBA" id="ARBA00004651"/>
    </source>
</evidence>
<dbReference type="InterPro" id="IPR002898">
    <property type="entry name" value="MotA_ExbB_proton_chnl"/>
</dbReference>
<keyword evidence="4 7" id="KW-1133">Transmembrane helix</keyword>
<dbReference type="GO" id="GO:0005886">
    <property type="term" value="C:plasma membrane"/>
    <property type="evidence" value="ECO:0007669"/>
    <property type="project" value="UniProtKB-SubCell"/>
</dbReference>
<evidence type="ECO:0000256" key="4">
    <source>
        <dbReference type="ARBA" id="ARBA00022989"/>
    </source>
</evidence>
<evidence type="ECO:0000256" key="2">
    <source>
        <dbReference type="ARBA" id="ARBA00022475"/>
    </source>
</evidence>
<evidence type="ECO:0000313" key="9">
    <source>
        <dbReference type="EMBL" id="TQV70189.1"/>
    </source>
</evidence>
<keyword evidence="5 7" id="KW-0472">Membrane</keyword>
<feature type="transmembrane region" description="Helical" evidence="7">
    <location>
        <begin position="132"/>
        <end position="157"/>
    </location>
</feature>
<feature type="domain" description="MotA/TolQ/ExbB proton channel" evidence="8">
    <location>
        <begin position="82"/>
        <end position="168"/>
    </location>
</feature>
<name>A0A545SZ36_9GAMM</name>
<evidence type="ECO:0000256" key="3">
    <source>
        <dbReference type="ARBA" id="ARBA00022692"/>
    </source>
</evidence>
<keyword evidence="3 7" id="KW-0812">Transmembrane</keyword>
<protein>
    <submittedName>
        <fullName evidence="9">MotA/TolQ/ExbB proton channel family protein</fullName>
    </submittedName>
</protein>
<accession>A0A545SZ36</accession>
<keyword evidence="2" id="KW-1003">Cell membrane</keyword>
<dbReference type="RefSeq" id="WP_142929093.1">
    <property type="nucleotide sequence ID" value="NZ_ML660103.1"/>
</dbReference>
<feature type="transmembrane region" description="Helical" evidence="7">
    <location>
        <begin position="90"/>
        <end position="112"/>
    </location>
</feature>
<dbReference type="OrthoDB" id="6385958at2"/>